<dbReference type="SFLD" id="SFLDG01072">
    <property type="entry name" value="dehydrogenase_like"/>
    <property type="match status" value="1"/>
</dbReference>
<evidence type="ECO:0000259" key="7">
    <source>
        <dbReference type="PROSITE" id="PS51918"/>
    </source>
</evidence>
<evidence type="ECO:0000313" key="8">
    <source>
        <dbReference type="EMBL" id="MCC2130718.1"/>
    </source>
</evidence>
<evidence type="ECO:0000256" key="4">
    <source>
        <dbReference type="ARBA" id="ARBA00023004"/>
    </source>
</evidence>
<dbReference type="SFLD" id="SFLDS00029">
    <property type="entry name" value="Radical_SAM"/>
    <property type="match status" value="1"/>
</dbReference>
<dbReference type="PANTHER" id="PTHR43273">
    <property type="entry name" value="ANAEROBIC SULFATASE-MATURATING ENZYME HOMOLOG ASLB-RELATED"/>
    <property type="match status" value="1"/>
</dbReference>
<evidence type="ECO:0000256" key="2">
    <source>
        <dbReference type="ARBA" id="ARBA00022691"/>
    </source>
</evidence>
<gene>
    <name evidence="8" type="ORF">LKD37_14570</name>
</gene>
<protein>
    <submittedName>
        <fullName evidence="8">SPASM domain-containing protein</fullName>
    </submittedName>
</protein>
<dbReference type="PANTHER" id="PTHR43273:SF3">
    <property type="entry name" value="ANAEROBIC SULFATASE-MATURATING ENZYME HOMOLOG ASLB-RELATED"/>
    <property type="match status" value="1"/>
</dbReference>
<sequence>MNGLLLCTPECNLRCKYCFEETLHCQKMLPIDDIREAFAVFLDRHFRKFLEELIAINESLGRKETDITFHGGEPLLIGHDLLRKGCEIIKSYPNTTIGMQTNSSLVDDTFIELFLKYNIQIGTSIDGPQYMHDAYRINAAGAGSFDRVFRNIIKMKDAGVAVGALATVTDVTVQSPEDFYNFFKDISLDFSFNPCFTDPNLPKSYTPLDEKAYIRFARKMFDLWINDKESNVSITCFERIISAMCVKSEIYMEVCSFIKDCSRTTVAITPDGDFFRCLHYCMDHKNRIGNIQTDNLNIALGNEAFGDRCNRLFQTECKDCDIQSYCNGGCPYVAEAINHTIFSRPNTCACQKDIVHYIFDYYKSFYKEN</sequence>
<dbReference type="GO" id="GO:0051536">
    <property type="term" value="F:iron-sulfur cluster binding"/>
    <property type="evidence" value="ECO:0007669"/>
    <property type="project" value="UniProtKB-KW"/>
</dbReference>
<keyword evidence="5" id="KW-0411">Iron-sulfur</keyword>
<dbReference type="RefSeq" id="WP_302929868.1">
    <property type="nucleotide sequence ID" value="NZ_JAJEPW010000065.1"/>
</dbReference>
<accession>A0AAE3AIN3</accession>
<dbReference type="GO" id="GO:0016491">
    <property type="term" value="F:oxidoreductase activity"/>
    <property type="evidence" value="ECO:0007669"/>
    <property type="project" value="InterPro"/>
</dbReference>
<dbReference type="NCBIfam" id="TIGR04085">
    <property type="entry name" value="rSAM_more_4Fe4S"/>
    <property type="match status" value="1"/>
</dbReference>
<dbReference type="InterPro" id="IPR023885">
    <property type="entry name" value="4Fe4S-binding_SPASM_dom"/>
</dbReference>
<keyword evidence="3" id="KW-0479">Metal-binding</keyword>
<comment type="similarity">
    <text evidence="6">Belongs to the radical SAM superfamily. Anaerobic sulfatase-maturating enzyme family.</text>
</comment>
<dbReference type="EMBL" id="JAJEPW010000065">
    <property type="protein sequence ID" value="MCC2130718.1"/>
    <property type="molecule type" value="Genomic_DNA"/>
</dbReference>
<dbReference type="SFLD" id="SFLDG01067">
    <property type="entry name" value="SPASM/twitch_domain_containing"/>
    <property type="match status" value="1"/>
</dbReference>
<evidence type="ECO:0000313" key="9">
    <source>
        <dbReference type="Proteomes" id="UP001199319"/>
    </source>
</evidence>
<dbReference type="CDD" id="cd01335">
    <property type="entry name" value="Radical_SAM"/>
    <property type="match status" value="1"/>
</dbReference>
<evidence type="ECO:0000256" key="5">
    <source>
        <dbReference type="ARBA" id="ARBA00023014"/>
    </source>
</evidence>
<comment type="cofactor">
    <cofactor evidence="1">
        <name>[4Fe-4S] cluster</name>
        <dbReference type="ChEBI" id="CHEBI:49883"/>
    </cofactor>
</comment>
<dbReference type="InterPro" id="IPR058240">
    <property type="entry name" value="rSAM_sf"/>
</dbReference>
<evidence type="ECO:0000256" key="3">
    <source>
        <dbReference type="ARBA" id="ARBA00022723"/>
    </source>
</evidence>
<dbReference type="InterPro" id="IPR023867">
    <property type="entry name" value="Sulphatase_maturase_rSAM"/>
</dbReference>
<keyword evidence="4" id="KW-0408">Iron</keyword>
<reference evidence="8" key="1">
    <citation type="submission" date="2021-10" db="EMBL/GenBank/DDBJ databases">
        <title>Anaerobic single-cell dispensing facilitates the cultivation of human gut bacteria.</title>
        <authorList>
            <person name="Afrizal A."/>
        </authorList>
    </citation>
    <scope>NUCLEOTIDE SEQUENCE</scope>
    <source>
        <strain evidence="8">CLA-AA-H272</strain>
    </source>
</reference>
<dbReference type="Gene3D" id="3.20.20.70">
    <property type="entry name" value="Aldolase class I"/>
    <property type="match status" value="1"/>
</dbReference>
<dbReference type="GO" id="GO:0046872">
    <property type="term" value="F:metal ion binding"/>
    <property type="evidence" value="ECO:0007669"/>
    <property type="project" value="UniProtKB-KW"/>
</dbReference>
<feature type="domain" description="Radical SAM core" evidence="7">
    <location>
        <begin position="1"/>
        <end position="235"/>
    </location>
</feature>
<dbReference type="Proteomes" id="UP001199319">
    <property type="component" value="Unassembled WGS sequence"/>
</dbReference>
<dbReference type="SFLD" id="SFLDG01386">
    <property type="entry name" value="main_SPASM_domain-containing"/>
    <property type="match status" value="1"/>
</dbReference>
<keyword evidence="9" id="KW-1185">Reference proteome</keyword>
<proteinExistence type="inferred from homology"/>
<dbReference type="AlphaFoldDB" id="A0AAE3AIN3"/>
<organism evidence="8 9">
    <name type="scientific">Brotocaccenecus cirricatena</name>
    <dbReference type="NCBI Taxonomy" id="3064195"/>
    <lineage>
        <taxon>Bacteria</taxon>
        <taxon>Bacillati</taxon>
        <taxon>Bacillota</taxon>
        <taxon>Clostridia</taxon>
        <taxon>Eubacteriales</taxon>
        <taxon>Oscillospiraceae</taxon>
        <taxon>Brotocaccenecus</taxon>
    </lineage>
</organism>
<evidence type="ECO:0000256" key="6">
    <source>
        <dbReference type="ARBA" id="ARBA00023601"/>
    </source>
</evidence>
<evidence type="ECO:0000256" key="1">
    <source>
        <dbReference type="ARBA" id="ARBA00001966"/>
    </source>
</evidence>
<comment type="caution">
    <text evidence="8">The sequence shown here is derived from an EMBL/GenBank/DDBJ whole genome shotgun (WGS) entry which is preliminary data.</text>
</comment>
<keyword evidence="2" id="KW-0949">S-adenosyl-L-methionine</keyword>
<name>A0AAE3AIN3_9FIRM</name>
<dbReference type="SUPFAM" id="SSF102114">
    <property type="entry name" value="Radical SAM enzymes"/>
    <property type="match status" value="1"/>
</dbReference>
<dbReference type="Pfam" id="PF04055">
    <property type="entry name" value="Radical_SAM"/>
    <property type="match status" value="1"/>
</dbReference>
<dbReference type="InterPro" id="IPR007197">
    <property type="entry name" value="rSAM"/>
</dbReference>
<dbReference type="InterPro" id="IPR013785">
    <property type="entry name" value="Aldolase_TIM"/>
</dbReference>
<dbReference type="SFLD" id="SFLDG01384">
    <property type="entry name" value="thioether_bond_formation_requi"/>
    <property type="match status" value="1"/>
</dbReference>
<dbReference type="PROSITE" id="PS51918">
    <property type="entry name" value="RADICAL_SAM"/>
    <property type="match status" value="1"/>
</dbReference>